<evidence type="ECO:0000256" key="4">
    <source>
        <dbReference type="ARBA" id="ARBA00012509"/>
    </source>
</evidence>
<evidence type="ECO:0000313" key="9">
    <source>
        <dbReference type="EMBL" id="PAV72649.1"/>
    </source>
</evidence>
<dbReference type="FunFam" id="3.40.980.10:FF:000001">
    <property type="entry name" value="Molybdopterin molybdenumtransferase"/>
    <property type="match status" value="1"/>
</dbReference>
<comment type="catalytic activity">
    <reaction evidence="6">
        <text>adenylyl-molybdopterin + molybdate = Mo-molybdopterin + AMP + H(+)</text>
        <dbReference type="Rhea" id="RHEA:35047"/>
        <dbReference type="ChEBI" id="CHEBI:15378"/>
        <dbReference type="ChEBI" id="CHEBI:36264"/>
        <dbReference type="ChEBI" id="CHEBI:62727"/>
        <dbReference type="ChEBI" id="CHEBI:71302"/>
        <dbReference type="ChEBI" id="CHEBI:456215"/>
    </reaction>
</comment>
<comment type="cofactor">
    <cofactor evidence="6">
        <name>Mg(2+)</name>
        <dbReference type="ChEBI" id="CHEBI:18420"/>
    </cofactor>
</comment>
<comment type="function">
    <text evidence="6">Catalyzes two steps in the biosynthesis of the molybdenum cofactor. In the first step, molybdopterin is adenylated. Subsequently, molybdate is inserted into adenylated molybdopterin and AMP is released.</text>
</comment>
<dbReference type="OrthoDB" id="4349954at2759"/>
<dbReference type="EC" id="2.7.7.75" evidence="4"/>
<dbReference type="InterPro" id="IPR001453">
    <property type="entry name" value="MoaB/Mog_dom"/>
</dbReference>
<feature type="compositionally biased region" description="Basic and acidic residues" evidence="7">
    <location>
        <begin position="1"/>
        <end position="22"/>
    </location>
</feature>
<dbReference type="Gene3D" id="2.40.340.10">
    <property type="entry name" value="MoeA, C-terminal, domain IV"/>
    <property type="match status" value="1"/>
</dbReference>
<gene>
    <name evidence="9" type="ORF">WR25_21102</name>
</gene>
<dbReference type="STRING" id="2018661.A0A2A2KFM5"/>
<comment type="pathway">
    <text evidence="1 6">Cofactor biosynthesis; molybdopterin biosynthesis.</text>
</comment>
<dbReference type="SUPFAM" id="SSF63882">
    <property type="entry name" value="MoeA N-terminal region -like"/>
    <property type="match status" value="1"/>
</dbReference>
<dbReference type="InterPro" id="IPR036135">
    <property type="entry name" value="MoeA_linker/N_sf"/>
</dbReference>
<dbReference type="AlphaFoldDB" id="A0A2A2KFM5"/>
<dbReference type="SUPFAM" id="SSF53218">
    <property type="entry name" value="Molybdenum cofactor biosynthesis proteins"/>
    <property type="match status" value="1"/>
</dbReference>
<sequence>MESRQEKIAEVESERKDRHSGDEAGGYSGQTHELSAIVSRARQSRWPAVPMEEAYKSIEAVLKEIDPCFKYEPVVALQPGQILAEKITAPADVPTCCKSIKDGYAVLFADGAGDREVIGSSTAGAPFTGSMTNGQCVRVSTGAVVPDCADAVVQVEDTEIVKHDNKEELVIKIKKAPSRIGQDIRKPGDDMRKGDLLFDVGCILSAGEIGVINEIGLKAVAVYRRPKVCVMSTGNELVESMAEEIPPGCIRDSNRPQLLALFKSLGFKPIDAGIAPDRRSDLVVAIKNAFGYASVLVTSGGVSMGEHDLLKDVLENDLGLKIHFGRVWMKPGMPATFATGVIGAELRCVFALPGNPVSSWACAHLFAAPLLRHLAGHLKIYNSRIYVKLADGVKLGERPEYKRAWLQMPDRMTGEMQDEFWKTRQETGQLQKKEQFELLPIAHITGGQLSSRLASTIGANVLLELPQKSDGLAQLERGEIVQAFVIAPI</sequence>
<comment type="similarity">
    <text evidence="6">Belongs to the MoeA family.</text>
</comment>
<dbReference type="Proteomes" id="UP000218231">
    <property type="component" value="Unassembled WGS sequence"/>
</dbReference>
<dbReference type="GO" id="GO:0007529">
    <property type="term" value="P:establishment of synaptic specificity at neuromuscular junction"/>
    <property type="evidence" value="ECO:0007669"/>
    <property type="project" value="TreeGrafter"/>
</dbReference>
<evidence type="ECO:0000256" key="6">
    <source>
        <dbReference type="RuleBase" id="RU365090"/>
    </source>
</evidence>
<dbReference type="GO" id="GO:0072579">
    <property type="term" value="P:glycine receptor clustering"/>
    <property type="evidence" value="ECO:0007669"/>
    <property type="project" value="TreeGrafter"/>
</dbReference>
<keyword evidence="10" id="KW-1185">Reference proteome</keyword>
<dbReference type="SUPFAM" id="SSF63867">
    <property type="entry name" value="MoeA C-terminal domain-like"/>
    <property type="match status" value="1"/>
</dbReference>
<dbReference type="GO" id="GO:0098970">
    <property type="term" value="P:postsynaptic neurotransmitter receptor diffusion trapping"/>
    <property type="evidence" value="ECO:0007669"/>
    <property type="project" value="TreeGrafter"/>
</dbReference>
<reference evidence="9 10" key="1">
    <citation type="journal article" date="2017" name="Curr. Biol.">
        <title>Genome architecture and evolution of a unichromosomal asexual nematode.</title>
        <authorList>
            <person name="Fradin H."/>
            <person name="Zegar C."/>
            <person name="Gutwein M."/>
            <person name="Lucas J."/>
            <person name="Kovtun M."/>
            <person name="Corcoran D."/>
            <person name="Baugh L.R."/>
            <person name="Kiontke K."/>
            <person name="Gunsalus K."/>
            <person name="Fitch D.H."/>
            <person name="Piano F."/>
        </authorList>
    </citation>
    <scope>NUCLEOTIDE SEQUENCE [LARGE SCALE GENOMIC DNA]</scope>
    <source>
        <strain evidence="9">PF1309</strain>
    </source>
</reference>
<accession>A0A2A2KFM5</accession>
<feature type="domain" description="MoaB/Mog" evidence="8">
    <location>
        <begin position="229"/>
        <end position="373"/>
    </location>
</feature>
<dbReference type="EMBL" id="LIAE01008744">
    <property type="protein sequence ID" value="PAV72649.1"/>
    <property type="molecule type" value="Genomic_DNA"/>
</dbReference>
<dbReference type="Gene3D" id="2.170.190.11">
    <property type="entry name" value="Molybdopterin biosynthesis moea protein, domain 3"/>
    <property type="match status" value="1"/>
</dbReference>
<dbReference type="FunFam" id="2.170.190.11:FF:000001">
    <property type="entry name" value="Molybdopterin molybdenumtransferase"/>
    <property type="match status" value="1"/>
</dbReference>
<evidence type="ECO:0000256" key="1">
    <source>
        <dbReference type="ARBA" id="ARBA00005046"/>
    </source>
</evidence>
<dbReference type="Pfam" id="PF00994">
    <property type="entry name" value="MoCF_biosynth"/>
    <property type="match status" value="1"/>
</dbReference>
<dbReference type="GO" id="GO:0006777">
    <property type="term" value="P:Mo-molybdopterin cofactor biosynthetic process"/>
    <property type="evidence" value="ECO:0007669"/>
    <property type="project" value="UniProtKB-UniRule"/>
</dbReference>
<dbReference type="GO" id="GO:0061599">
    <property type="term" value="F:molybdopterin molybdotransferase activity"/>
    <property type="evidence" value="ECO:0007669"/>
    <property type="project" value="UniProtKB-UniRule"/>
</dbReference>
<dbReference type="Gene3D" id="3.40.980.10">
    <property type="entry name" value="MoaB/Mog-like domain"/>
    <property type="match status" value="1"/>
</dbReference>
<dbReference type="GO" id="GO:0005524">
    <property type="term" value="F:ATP binding"/>
    <property type="evidence" value="ECO:0007669"/>
    <property type="project" value="UniProtKB-UniRule"/>
</dbReference>
<evidence type="ECO:0000256" key="7">
    <source>
        <dbReference type="SAM" id="MobiDB-lite"/>
    </source>
</evidence>
<evidence type="ECO:0000313" key="10">
    <source>
        <dbReference type="Proteomes" id="UP000218231"/>
    </source>
</evidence>
<dbReference type="GO" id="GO:0030425">
    <property type="term" value="C:dendrite"/>
    <property type="evidence" value="ECO:0007669"/>
    <property type="project" value="TreeGrafter"/>
</dbReference>
<name>A0A2A2KFM5_9BILA</name>
<keyword evidence="6" id="KW-0500">Molybdenum</keyword>
<keyword evidence="6" id="KW-0808">Transferase</keyword>
<dbReference type="Gene3D" id="3.90.105.10">
    <property type="entry name" value="Molybdopterin biosynthesis moea protein, domain 2"/>
    <property type="match status" value="1"/>
</dbReference>
<keyword evidence="6" id="KW-0479">Metal-binding</keyword>
<dbReference type="GO" id="GO:0099634">
    <property type="term" value="C:postsynaptic specialization membrane"/>
    <property type="evidence" value="ECO:0007669"/>
    <property type="project" value="GOC"/>
</dbReference>
<dbReference type="PANTHER" id="PTHR10192:SF5">
    <property type="entry name" value="GEPHYRIN"/>
    <property type="match status" value="1"/>
</dbReference>
<evidence type="ECO:0000259" key="8">
    <source>
        <dbReference type="SMART" id="SM00852"/>
    </source>
</evidence>
<evidence type="ECO:0000256" key="3">
    <source>
        <dbReference type="ARBA" id="ARBA00008339"/>
    </source>
</evidence>
<feature type="region of interest" description="Disordered" evidence="7">
    <location>
        <begin position="1"/>
        <end position="34"/>
    </location>
</feature>
<dbReference type="PANTHER" id="PTHR10192">
    <property type="entry name" value="MOLYBDOPTERIN BIOSYNTHESIS PROTEIN"/>
    <property type="match status" value="1"/>
</dbReference>
<dbReference type="InterPro" id="IPR038987">
    <property type="entry name" value="MoeA-like"/>
</dbReference>
<dbReference type="InterPro" id="IPR036688">
    <property type="entry name" value="MoeA_C_domain_IV_sf"/>
</dbReference>
<dbReference type="CDD" id="cd00887">
    <property type="entry name" value="MoeA"/>
    <property type="match status" value="1"/>
</dbReference>
<proteinExistence type="inferred from homology"/>
<organism evidence="9 10">
    <name type="scientific">Diploscapter pachys</name>
    <dbReference type="NCBI Taxonomy" id="2018661"/>
    <lineage>
        <taxon>Eukaryota</taxon>
        <taxon>Metazoa</taxon>
        <taxon>Ecdysozoa</taxon>
        <taxon>Nematoda</taxon>
        <taxon>Chromadorea</taxon>
        <taxon>Rhabditida</taxon>
        <taxon>Rhabditina</taxon>
        <taxon>Rhabditomorpha</taxon>
        <taxon>Rhabditoidea</taxon>
        <taxon>Rhabditidae</taxon>
        <taxon>Diploscapter</taxon>
    </lineage>
</organism>
<evidence type="ECO:0000256" key="5">
    <source>
        <dbReference type="ARBA" id="ARBA00023150"/>
    </source>
</evidence>
<dbReference type="GO" id="GO:0097112">
    <property type="term" value="P:gamma-aminobutyric acid receptor clustering"/>
    <property type="evidence" value="ECO:0007669"/>
    <property type="project" value="TreeGrafter"/>
</dbReference>
<dbReference type="GO" id="GO:0005829">
    <property type="term" value="C:cytosol"/>
    <property type="evidence" value="ECO:0007669"/>
    <property type="project" value="TreeGrafter"/>
</dbReference>
<comment type="caution">
    <text evidence="9">The sequence shown here is derived from an EMBL/GenBank/DDBJ whole genome shotgun (WGS) entry which is preliminary data.</text>
</comment>
<dbReference type="Pfam" id="PF03453">
    <property type="entry name" value="MoeA_N"/>
    <property type="match status" value="1"/>
</dbReference>
<dbReference type="GO" id="GO:0061598">
    <property type="term" value="F:molybdopterin adenylyltransferase activity"/>
    <property type="evidence" value="ECO:0007669"/>
    <property type="project" value="UniProtKB-UniRule"/>
</dbReference>
<keyword evidence="6" id="KW-0460">Magnesium</keyword>
<comment type="similarity">
    <text evidence="2">In the N-terminal section; belongs to the MoaB/Mog family.</text>
</comment>
<protein>
    <recommendedName>
        <fullName evidence="4">molybdopterin adenylyltransferase</fullName>
        <ecNumber evidence="4">2.7.7.75</ecNumber>
    </recommendedName>
</protein>
<evidence type="ECO:0000256" key="2">
    <source>
        <dbReference type="ARBA" id="ARBA00007589"/>
    </source>
</evidence>
<keyword evidence="5 6" id="KW-0501">Molybdenum cofactor biosynthesis</keyword>
<dbReference type="GO" id="GO:0046872">
    <property type="term" value="F:metal ion binding"/>
    <property type="evidence" value="ECO:0007669"/>
    <property type="project" value="UniProtKB-UniRule"/>
</dbReference>
<dbReference type="InterPro" id="IPR005110">
    <property type="entry name" value="MoeA_linker/N"/>
</dbReference>
<dbReference type="UniPathway" id="UPA00344"/>
<comment type="similarity">
    <text evidence="3">In the C-terminal section; belongs to the MoeA family.</text>
</comment>
<dbReference type="SMART" id="SM00852">
    <property type="entry name" value="MoCF_biosynth"/>
    <property type="match status" value="1"/>
</dbReference>
<dbReference type="InterPro" id="IPR036425">
    <property type="entry name" value="MoaB/Mog-like_dom_sf"/>
</dbReference>
<comment type="catalytic activity">
    <reaction evidence="6">
        <text>molybdopterin + ATP + H(+) = adenylyl-molybdopterin + diphosphate</text>
        <dbReference type="Rhea" id="RHEA:31331"/>
        <dbReference type="ChEBI" id="CHEBI:15378"/>
        <dbReference type="ChEBI" id="CHEBI:30616"/>
        <dbReference type="ChEBI" id="CHEBI:33019"/>
        <dbReference type="ChEBI" id="CHEBI:58698"/>
        <dbReference type="ChEBI" id="CHEBI:62727"/>
    </reaction>
</comment>